<reference evidence="2" key="1">
    <citation type="submission" date="2019-08" db="EMBL/GenBank/DDBJ databases">
        <authorList>
            <person name="Kucharzyk K."/>
            <person name="Murdoch R.W."/>
            <person name="Higgins S."/>
            <person name="Loffler F."/>
        </authorList>
    </citation>
    <scope>NUCLEOTIDE SEQUENCE</scope>
</reference>
<organism evidence="2">
    <name type="scientific">bioreactor metagenome</name>
    <dbReference type="NCBI Taxonomy" id="1076179"/>
    <lineage>
        <taxon>unclassified sequences</taxon>
        <taxon>metagenomes</taxon>
        <taxon>ecological metagenomes</taxon>
    </lineage>
</organism>
<feature type="region of interest" description="Disordered" evidence="1">
    <location>
        <begin position="153"/>
        <end position="181"/>
    </location>
</feature>
<evidence type="ECO:0000313" key="2">
    <source>
        <dbReference type="EMBL" id="MPN00264.1"/>
    </source>
</evidence>
<feature type="region of interest" description="Disordered" evidence="1">
    <location>
        <begin position="1"/>
        <end position="25"/>
    </location>
</feature>
<name>A0A645EHN3_9ZZZZ</name>
<proteinExistence type="predicted"/>
<comment type="caution">
    <text evidence="2">The sequence shown here is derived from an EMBL/GenBank/DDBJ whole genome shotgun (WGS) entry which is preliminary data.</text>
</comment>
<dbReference type="EMBL" id="VSSQ01046295">
    <property type="protein sequence ID" value="MPN00264.1"/>
    <property type="molecule type" value="Genomic_DNA"/>
</dbReference>
<gene>
    <name evidence="2" type="ORF">SDC9_147458</name>
</gene>
<accession>A0A645EHN3</accession>
<protein>
    <submittedName>
        <fullName evidence="2">Uncharacterized protein</fullName>
    </submittedName>
</protein>
<feature type="compositionally biased region" description="Low complexity" evidence="1">
    <location>
        <begin position="10"/>
        <end position="21"/>
    </location>
</feature>
<dbReference type="AlphaFoldDB" id="A0A645EHN3"/>
<evidence type="ECO:0000256" key="1">
    <source>
        <dbReference type="SAM" id="MobiDB-lite"/>
    </source>
</evidence>
<sequence>MLNAACRNGTSTTSTCSTTTTPIEPHSQRFANSRWNAETVSERELRALNNWARTRVVNAAVCASAYVWLPSNRPPGCHRSIVSRVTRPITRPMLPMSCHIRRSITRSAGSRGGTAITSSICGSTPIARAGAESVTRLIQRIWVASSGSAIPPGASGCRPIGPASTTPRKMVKTSPMLELSR</sequence>